<dbReference type="Pfam" id="PF00994">
    <property type="entry name" value="MoCF_biosynth"/>
    <property type="match status" value="1"/>
</dbReference>
<dbReference type="Gene3D" id="3.90.105.10">
    <property type="entry name" value="Molybdopterin biosynthesis moea protein, domain 2"/>
    <property type="match status" value="1"/>
</dbReference>
<dbReference type="SMART" id="SM00852">
    <property type="entry name" value="MoCF_biosynth"/>
    <property type="match status" value="1"/>
</dbReference>
<dbReference type="InterPro" id="IPR036688">
    <property type="entry name" value="MoeA_C_domain_IV_sf"/>
</dbReference>
<dbReference type="RefSeq" id="WP_166934263.1">
    <property type="nucleotide sequence ID" value="NZ_BAAADD010000005.1"/>
</dbReference>
<comment type="cofactor">
    <cofactor evidence="6">
        <name>Mg(2+)</name>
        <dbReference type="ChEBI" id="CHEBI:18420"/>
    </cofactor>
</comment>
<dbReference type="Pfam" id="PF03453">
    <property type="entry name" value="MoeA_N"/>
    <property type="match status" value="1"/>
</dbReference>
<dbReference type="SUPFAM" id="SSF53218">
    <property type="entry name" value="Molybdenum cofactor biosynthesis proteins"/>
    <property type="match status" value="1"/>
</dbReference>
<comment type="catalytic activity">
    <reaction evidence="5">
        <text>adenylyl-molybdopterin + molybdate = Mo-molybdopterin + AMP + H(+)</text>
        <dbReference type="Rhea" id="RHEA:35047"/>
        <dbReference type="ChEBI" id="CHEBI:15378"/>
        <dbReference type="ChEBI" id="CHEBI:36264"/>
        <dbReference type="ChEBI" id="CHEBI:62727"/>
        <dbReference type="ChEBI" id="CHEBI:71302"/>
        <dbReference type="ChEBI" id="CHEBI:456215"/>
        <dbReference type="EC" id="2.10.1.1"/>
    </reaction>
</comment>
<dbReference type="PANTHER" id="PTHR10192:SF5">
    <property type="entry name" value="GEPHYRIN"/>
    <property type="match status" value="1"/>
</dbReference>
<gene>
    <name evidence="8" type="ORF">GCM10008942_20840</name>
</gene>
<feature type="domain" description="MoaB/Mog" evidence="7">
    <location>
        <begin position="172"/>
        <end position="307"/>
    </location>
</feature>
<keyword evidence="9" id="KW-1185">Reference proteome</keyword>
<comment type="pathway">
    <text evidence="2 6">Cofactor biosynthesis; molybdopterin biosynthesis.</text>
</comment>
<keyword evidence="4 6" id="KW-0501">Molybdenum cofactor biosynthesis</keyword>
<dbReference type="InterPro" id="IPR008284">
    <property type="entry name" value="MoCF_biosynth_CS"/>
</dbReference>
<comment type="function">
    <text evidence="1 6">Catalyzes the insertion of molybdate into adenylated molybdopterin with the concomitant release of AMP.</text>
</comment>
<evidence type="ECO:0000256" key="2">
    <source>
        <dbReference type="ARBA" id="ARBA00005046"/>
    </source>
</evidence>
<dbReference type="InterPro" id="IPR005111">
    <property type="entry name" value="MoeA_C_domain_IV"/>
</dbReference>
<dbReference type="Proteomes" id="UP001499951">
    <property type="component" value="Unassembled WGS sequence"/>
</dbReference>
<dbReference type="InterPro" id="IPR036425">
    <property type="entry name" value="MoaB/Mog-like_dom_sf"/>
</dbReference>
<dbReference type="Pfam" id="PF03454">
    <property type="entry name" value="MoeA_C"/>
    <property type="match status" value="1"/>
</dbReference>
<evidence type="ECO:0000313" key="9">
    <source>
        <dbReference type="Proteomes" id="UP001499951"/>
    </source>
</evidence>
<comment type="similarity">
    <text evidence="3 6">Belongs to the MoeA family.</text>
</comment>
<protein>
    <recommendedName>
        <fullName evidence="6">Molybdopterin molybdenumtransferase</fullName>
        <ecNumber evidence="6">2.10.1.1</ecNumber>
    </recommendedName>
</protein>
<sequence length="404" mass="42415">MITVEEAQARVVATFKPIDTELEDLTHLSGRTAAEDIRAAADNPPMPISTVDGYAVRRADGETTRKIVGRAAPGHPYRGSVGNGEAVRIVIGGVLPEGADAIVFHEEASDESGDLHFSNAAVHPEHIRPAGLDFKAGSVLVPAGKRITARDMALLAAGGVAQAKVRRRPRVAIASVGDELSAPGDQRRPGDIYAATGYGLSAMIASWGGAPCDFGILEDNAQEIATIADADADLVVALGGNSVGNTDLIARALGSTDFSMETWKVAYRPGRPLLFGQLGGTPMLGFPGNPASALVCALLFIRPSLDVMLGTQQSTCSLPQRFKCGCHAMSARLTTELPATDERKTYVRARLAMQGGEVWAEPYPVLEYPMLSVLAKADALVVLPPNAPAAKAGDMVEIIPLDGY</sequence>
<dbReference type="Gene3D" id="2.40.340.10">
    <property type="entry name" value="MoeA, C-terminal, domain IV"/>
    <property type="match status" value="1"/>
</dbReference>
<dbReference type="EMBL" id="BAAADD010000005">
    <property type="protein sequence ID" value="GAA0571965.1"/>
    <property type="molecule type" value="Genomic_DNA"/>
</dbReference>
<keyword evidence="6" id="KW-0500">Molybdenum</keyword>
<evidence type="ECO:0000256" key="6">
    <source>
        <dbReference type="RuleBase" id="RU365090"/>
    </source>
</evidence>
<comment type="caution">
    <text evidence="8">The sequence shown here is derived from an EMBL/GenBank/DDBJ whole genome shotgun (WGS) entry which is preliminary data.</text>
</comment>
<keyword evidence="6" id="KW-0460">Magnesium</keyword>
<dbReference type="InterPro" id="IPR005110">
    <property type="entry name" value="MoeA_linker/N"/>
</dbReference>
<dbReference type="SUPFAM" id="SSF63882">
    <property type="entry name" value="MoeA N-terminal region -like"/>
    <property type="match status" value="1"/>
</dbReference>
<evidence type="ECO:0000313" key="8">
    <source>
        <dbReference type="EMBL" id="GAA0571965.1"/>
    </source>
</evidence>
<evidence type="ECO:0000256" key="1">
    <source>
        <dbReference type="ARBA" id="ARBA00002901"/>
    </source>
</evidence>
<proteinExistence type="inferred from homology"/>
<evidence type="ECO:0000259" key="7">
    <source>
        <dbReference type="SMART" id="SM00852"/>
    </source>
</evidence>
<dbReference type="InterPro" id="IPR038987">
    <property type="entry name" value="MoeA-like"/>
</dbReference>
<dbReference type="PANTHER" id="PTHR10192">
    <property type="entry name" value="MOLYBDOPTERIN BIOSYNTHESIS PROTEIN"/>
    <property type="match status" value="1"/>
</dbReference>
<keyword evidence="6" id="KW-0479">Metal-binding</keyword>
<dbReference type="Gene3D" id="2.170.190.11">
    <property type="entry name" value="Molybdopterin biosynthesis moea protein, domain 3"/>
    <property type="match status" value="1"/>
</dbReference>
<evidence type="ECO:0000256" key="5">
    <source>
        <dbReference type="ARBA" id="ARBA00047317"/>
    </source>
</evidence>
<dbReference type="Gene3D" id="3.40.980.10">
    <property type="entry name" value="MoaB/Mog-like domain"/>
    <property type="match status" value="1"/>
</dbReference>
<reference evidence="9" key="1">
    <citation type="journal article" date="2019" name="Int. J. Syst. Evol. Microbiol.">
        <title>The Global Catalogue of Microorganisms (GCM) 10K type strain sequencing project: providing services to taxonomists for standard genome sequencing and annotation.</title>
        <authorList>
            <consortium name="The Broad Institute Genomics Platform"/>
            <consortium name="The Broad Institute Genome Sequencing Center for Infectious Disease"/>
            <person name="Wu L."/>
            <person name="Ma J."/>
        </authorList>
    </citation>
    <scope>NUCLEOTIDE SEQUENCE [LARGE SCALE GENOMIC DNA]</scope>
    <source>
        <strain evidence="9">JCM 15089</strain>
    </source>
</reference>
<dbReference type="InterPro" id="IPR001453">
    <property type="entry name" value="MoaB/Mog_dom"/>
</dbReference>
<organism evidence="8 9">
    <name type="scientific">Rhizomicrobium electricum</name>
    <dbReference type="NCBI Taxonomy" id="480070"/>
    <lineage>
        <taxon>Bacteria</taxon>
        <taxon>Pseudomonadati</taxon>
        <taxon>Pseudomonadota</taxon>
        <taxon>Alphaproteobacteria</taxon>
        <taxon>Micropepsales</taxon>
        <taxon>Micropepsaceae</taxon>
        <taxon>Rhizomicrobium</taxon>
    </lineage>
</organism>
<dbReference type="CDD" id="cd00887">
    <property type="entry name" value="MoeA"/>
    <property type="match status" value="1"/>
</dbReference>
<accession>A0ABP3PS15</accession>
<evidence type="ECO:0000256" key="4">
    <source>
        <dbReference type="ARBA" id="ARBA00023150"/>
    </source>
</evidence>
<name>A0ABP3PS15_9PROT</name>
<dbReference type="PROSITE" id="PS01079">
    <property type="entry name" value="MOCF_BIOSYNTHESIS_2"/>
    <property type="match status" value="1"/>
</dbReference>
<dbReference type="SUPFAM" id="SSF63867">
    <property type="entry name" value="MoeA C-terminal domain-like"/>
    <property type="match status" value="1"/>
</dbReference>
<evidence type="ECO:0000256" key="3">
    <source>
        <dbReference type="ARBA" id="ARBA00010763"/>
    </source>
</evidence>
<keyword evidence="6" id="KW-0808">Transferase</keyword>
<dbReference type="InterPro" id="IPR036135">
    <property type="entry name" value="MoeA_linker/N_sf"/>
</dbReference>
<dbReference type="EC" id="2.10.1.1" evidence="6"/>